<organism evidence="1 2">
    <name type="scientific">Clostridium beijerinckii</name>
    <name type="common">Clostridium MP</name>
    <dbReference type="NCBI Taxonomy" id="1520"/>
    <lineage>
        <taxon>Bacteria</taxon>
        <taxon>Bacillati</taxon>
        <taxon>Bacillota</taxon>
        <taxon>Clostridia</taxon>
        <taxon>Eubacteriales</taxon>
        <taxon>Clostridiaceae</taxon>
        <taxon>Clostridium</taxon>
    </lineage>
</organism>
<proteinExistence type="predicted"/>
<dbReference type="AlphaFoldDB" id="A0A9Q5CIK2"/>
<evidence type="ECO:0000313" key="1">
    <source>
        <dbReference type="EMBL" id="NRV11480.1"/>
    </source>
</evidence>
<gene>
    <name evidence="1" type="ORF">DFH45_004443</name>
</gene>
<dbReference type="RefSeq" id="WP_077307179.1">
    <property type="nucleotide sequence ID" value="NZ_CP016090.1"/>
</dbReference>
<reference evidence="1" key="1">
    <citation type="submission" date="2020-05" db="EMBL/GenBank/DDBJ databases">
        <title>Genomic insights into acetone-butanol-ethanol (ABE) fermentation by sequencing solventogenic clostridia strains.</title>
        <authorList>
            <person name="Brown S."/>
        </authorList>
    </citation>
    <scope>NUCLEOTIDE SEQUENCE</scope>
    <source>
        <strain evidence="1">DJ126</strain>
    </source>
</reference>
<dbReference type="InterPro" id="IPR045920">
    <property type="entry name" value="DUF6339"/>
</dbReference>
<name>A0A9Q5CIK2_CLOBE</name>
<dbReference type="Pfam" id="PF19866">
    <property type="entry name" value="DUF6339"/>
    <property type="match status" value="1"/>
</dbReference>
<evidence type="ECO:0000313" key="2">
    <source>
        <dbReference type="Proteomes" id="UP000821656"/>
    </source>
</evidence>
<protein>
    <submittedName>
        <fullName evidence="1">Uncharacterized protein</fullName>
    </submittedName>
</protein>
<comment type="caution">
    <text evidence="1">The sequence shown here is derived from an EMBL/GenBank/DDBJ whole genome shotgun (WGS) entry which is preliminary data.</text>
</comment>
<sequence length="253" mass="29639">MANTIVLEYLTHEGLESLKAEFDYNKKHYLDNNKEWMVNYLAKNKFILESKIECDDFIKKLSMDTDYSKSDYENVKNIYSALKNLSPSAASDERLWAGLAHGQLWEFVKYRRKTELESKDNQAIQNSFFFMRGKRRSLYIHCLSRLWWTGYLTYDETRKDPYELTKLICENAYASTIMLLSSYNLVSRKDTVIGLLSGLSKIKEKGQVIKRIHFVTVCKYLNNMGAITILDTLDKDQIKNIVEKVLKKEFNIA</sequence>
<accession>A0A9Q5CIK2</accession>
<dbReference type="Proteomes" id="UP000821656">
    <property type="component" value="Unassembled WGS sequence"/>
</dbReference>
<dbReference type="EMBL" id="JABSXK010000001">
    <property type="protein sequence ID" value="NRV11480.1"/>
    <property type="molecule type" value="Genomic_DNA"/>
</dbReference>